<protein>
    <recommendedName>
        <fullName evidence="5">Nucleolar protein 56</fullName>
    </recommendedName>
</protein>
<evidence type="ECO:0000256" key="1">
    <source>
        <dbReference type="ARBA" id="ARBA00004604"/>
    </source>
</evidence>
<feature type="region of interest" description="Disordered" evidence="7">
    <location>
        <begin position="435"/>
        <end position="541"/>
    </location>
</feature>
<dbReference type="GO" id="GO:0031428">
    <property type="term" value="C:box C/D methylation guide snoRNP complex"/>
    <property type="evidence" value="ECO:0007669"/>
    <property type="project" value="InterPro"/>
</dbReference>
<dbReference type="InterPro" id="IPR045056">
    <property type="entry name" value="Nop56/Nop58"/>
</dbReference>
<feature type="compositionally biased region" description="Acidic residues" evidence="7">
    <location>
        <begin position="435"/>
        <end position="448"/>
    </location>
</feature>
<comment type="function">
    <text evidence="6">Required for 60S ribosomal subunit synthesis.</text>
</comment>
<dbReference type="GO" id="GO:0032040">
    <property type="term" value="C:small-subunit processome"/>
    <property type="evidence" value="ECO:0007669"/>
    <property type="project" value="InterPro"/>
</dbReference>
<evidence type="ECO:0000256" key="2">
    <source>
        <dbReference type="ARBA" id="ARBA00009211"/>
    </source>
</evidence>
<dbReference type="SUPFAM" id="SSF89124">
    <property type="entry name" value="Nop domain"/>
    <property type="match status" value="1"/>
</dbReference>
<evidence type="ECO:0000256" key="7">
    <source>
        <dbReference type="SAM" id="MobiDB-lite"/>
    </source>
</evidence>
<feature type="domain" description="Nop" evidence="8">
    <location>
        <begin position="294"/>
        <end position="412"/>
    </location>
</feature>
<dbReference type="InterPro" id="IPR036070">
    <property type="entry name" value="Nop_dom_sf"/>
</dbReference>
<dbReference type="PANTHER" id="PTHR10894">
    <property type="entry name" value="NUCLEOLAR PROTEIN 5 NUCLEOLAR PROTEIN NOP5 NOP58"/>
    <property type="match status" value="1"/>
</dbReference>
<dbReference type="PANTHER" id="PTHR10894:SF0">
    <property type="entry name" value="NUCLEOLAR PROTEIN 56"/>
    <property type="match status" value="1"/>
</dbReference>
<name>A0A067QJL5_9AGAM</name>
<dbReference type="OrthoDB" id="6780543at2759"/>
<keyword evidence="3" id="KW-0690">Ribosome biogenesis</keyword>
<evidence type="ECO:0000259" key="8">
    <source>
        <dbReference type="PROSITE" id="PS51358"/>
    </source>
</evidence>
<dbReference type="Pfam" id="PF08156">
    <property type="entry name" value="NOP5NT"/>
    <property type="match status" value="1"/>
</dbReference>
<dbReference type="SMART" id="SM00931">
    <property type="entry name" value="NOSIC"/>
    <property type="match status" value="1"/>
</dbReference>
<dbReference type="FunFam" id="1.10.246.90:FF:000001">
    <property type="entry name" value="Nucleolar protein 56"/>
    <property type="match status" value="1"/>
</dbReference>
<dbReference type="AlphaFoldDB" id="A0A067QJL5"/>
<dbReference type="Gene3D" id="1.10.246.90">
    <property type="entry name" value="Nop domain"/>
    <property type="match status" value="1"/>
</dbReference>
<dbReference type="Gene3D" id="1.10.287.4070">
    <property type="match status" value="1"/>
</dbReference>
<evidence type="ECO:0000256" key="6">
    <source>
        <dbReference type="ARBA" id="ARBA00056216"/>
    </source>
</evidence>
<dbReference type="Proteomes" id="UP000027265">
    <property type="component" value="Unassembled WGS sequence"/>
</dbReference>
<feature type="compositionally biased region" description="Acidic residues" evidence="7">
    <location>
        <begin position="475"/>
        <end position="485"/>
    </location>
</feature>
<evidence type="ECO:0000256" key="4">
    <source>
        <dbReference type="ARBA" id="ARBA00023242"/>
    </source>
</evidence>
<keyword evidence="4" id="KW-0539">Nucleus</keyword>
<dbReference type="InterPro" id="IPR042239">
    <property type="entry name" value="Nop_C"/>
</dbReference>
<evidence type="ECO:0000313" key="10">
    <source>
        <dbReference type="Proteomes" id="UP000027265"/>
    </source>
</evidence>
<dbReference type="STRING" id="933084.A0A067QJL5"/>
<dbReference type="InterPro" id="IPR012976">
    <property type="entry name" value="NOSIC"/>
</dbReference>
<evidence type="ECO:0000313" key="9">
    <source>
        <dbReference type="EMBL" id="KDQ62806.1"/>
    </source>
</evidence>
<dbReference type="EMBL" id="KL197711">
    <property type="protein sequence ID" value="KDQ62806.1"/>
    <property type="molecule type" value="Genomic_DNA"/>
</dbReference>
<evidence type="ECO:0000256" key="3">
    <source>
        <dbReference type="ARBA" id="ARBA00022517"/>
    </source>
</evidence>
<dbReference type="InterPro" id="IPR002687">
    <property type="entry name" value="Nop_dom"/>
</dbReference>
<feature type="compositionally biased region" description="Basic residues" evidence="7">
    <location>
        <begin position="526"/>
        <end position="535"/>
    </location>
</feature>
<gene>
    <name evidence="9" type="ORF">JAAARDRAFT_149920</name>
</gene>
<keyword evidence="10" id="KW-1185">Reference proteome</keyword>
<dbReference type="GO" id="GO:0042254">
    <property type="term" value="P:ribosome biogenesis"/>
    <property type="evidence" value="ECO:0007669"/>
    <property type="project" value="UniProtKB-KW"/>
</dbReference>
<accession>A0A067QJL5</accession>
<reference evidence="10" key="1">
    <citation type="journal article" date="2014" name="Proc. Natl. Acad. Sci. U.S.A.">
        <title>Extensive sampling of basidiomycete genomes demonstrates inadequacy of the white-rot/brown-rot paradigm for wood decay fungi.</title>
        <authorList>
            <person name="Riley R."/>
            <person name="Salamov A.A."/>
            <person name="Brown D.W."/>
            <person name="Nagy L.G."/>
            <person name="Floudas D."/>
            <person name="Held B.W."/>
            <person name="Levasseur A."/>
            <person name="Lombard V."/>
            <person name="Morin E."/>
            <person name="Otillar R."/>
            <person name="Lindquist E.A."/>
            <person name="Sun H."/>
            <person name="LaButti K.M."/>
            <person name="Schmutz J."/>
            <person name="Jabbour D."/>
            <person name="Luo H."/>
            <person name="Baker S.E."/>
            <person name="Pisabarro A.G."/>
            <person name="Walton J.D."/>
            <person name="Blanchette R.A."/>
            <person name="Henrissat B."/>
            <person name="Martin F."/>
            <person name="Cullen D."/>
            <person name="Hibbett D.S."/>
            <person name="Grigoriev I.V."/>
        </authorList>
    </citation>
    <scope>NUCLEOTIDE SEQUENCE [LARGE SCALE GENOMIC DNA]</scope>
    <source>
        <strain evidence="10">MUCL 33604</strain>
    </source>
</reference>
<dbReference type="InterPro" id="IPR012974">
    <property type="entry name" value="NOP58/56_N"/>
</dbReference>
<dbReference type="GO" id="GO:0030515">
    <property type="term" value="F:snoRNA binding"/>
    <property type="evidence" value="ECO:0007669"/>
    <property type="project" value="InterPro"/>
</dbReference>
<dbReference type="Pfam" id="PF01798">
    <property type="entry name" value="Nop"/>
    <property type="match status" value="1"/>
</dbReference>
<dbReference type="FunFam" id="1.10.287.4070:FF:000002">
    <property type="entry name" value="Nucleolar protein 56"/>
    <property type="match status" value="1"/>
</dbReference>
<feature type="compositionally biased region" description="Basic residues" evidence="7">
    <location>
        <begin position="459"/>
        <end position="470"/>
    </location>
</feature>
<organism evidence="9 10">
    <name type="scientific">Jaapia argillacea MUCL 33604</name>
    <dbReference type="NCBI Taxonomy" id="933084"/>
    <lineage>
        <taxon>Eukaryota</taxon>
        <taxon>Fungi</taxon>
        <taxon>Dikarya</taxon>
        <taxon>Basidiomycota</taxon>
        <taxon>Agaricomycotina</taxon>
        <taxon>Agaricomycetes</taxon>
        <taxon>Agaricomycetidae</taxon>
        <taxon>Jaapiales</taxon>
        <taxon>Jaapiaceae</taxon>
        <taxon>Jaapia</taxon>
    </lineage>
</organism>
<comment type="subcellular location">
    <subcellularLocation>
        <location evidence="1">Nucleus</location>
        <location evidence="1">Nucleolus</location>
    </subcellularLocation>
</comment>
<evidence type="ECO:0000256" key="5">
    <source>
        <dbReference type="ARBA" id="ARBA00040742"/>
    </source>
</evidence>
<dbReference type="PROSITE" id="PS51358">
    <property type="entry name" value="NOP"/>
    <property type="match status" value="1"/>
</dbReference>
<dbReference type="HOGENOM" id="CLU_015495_4_0_1"/>
<dbReference type="InParanoid" id="A0A067QJL5"/>
<dbReference type="FunCoup" id="A0A067QJL5">
    <property type="interactions" value="880"/>
</dbReference>
<feature type="compositionally biased region" description="Basic and acidic residues" evidence="7">
    <location>
        <begin position="510"/>
        <end position="525"/>
    </location>
</feature>
<sequence length="541" mass="60079">MATHALFEFSSGYAIFEVKLREEIGARTEAVQASIDDWAKFAKMVSLVSFSPFKSAAHALENINDVSEGILNDHLASLLELNLSKPSKTSQIVLAVSDPQLASSIKESLKIACDSSKSAEEILRGIRLHAAKLLKGLSADDITKAQLGLGHSYSRAKLKFNVNRIDNMIIQAIALLDQLDKDVNLFSMRIREWYGYHFPELVKIVPDNYQYARVAQFIGDKDSLNEEKLPDLAALLEDDSTRAQNILDAARGSMGSSLSEIDMLNINAFAIRVVSIAEYRKELTSYLSEKMNQVAPNLTALLGERIGARLISHAGSLTNLSKYPASTVQILGAEKALFRALKTKGNTPKYGLLYHSSFIGRAGPKFKGRISRFLANKCSIASRIDCFIDVPTPKFGEALREQVEERLNFFETGAAPSKNADAIRKVLDQLALDDDEDEAEDAEMEDAEPVLPLIEPSPRKKKGKKDKKKRKSDEMDVDEESEEEEKPVKKVKLSKEEKKALKKASKKEKKGKEGPVESDDEAKAAKKEKKKKEKKEKKSTS</sequence>
<comment type="similarity">
    <text evidence="2">Belongs to the NOP5/NOP56 family.</text>
</comment>
<feature type="compositionally biased region" description="Basic residues" evidence="7">
    <location>
        <begin position="500"/>
        <end position="509"/>
    </location>
</feature>
<proteinExistence type="inferred from homology"/>